<feature type="region of interest" description="Disordered" evidence="1">
    <location>
        <begin position="98"/>
        <end position="122"/>
    </location>
</feature>
<dbReference type="AlphaFoldDB" id="A0AAE3KK67"/>
<dbReference type="RefSeq" id="WP_253779281.1">
    <property type="nucleotide sequence ID" value="NZ_JAMTCK010000021.1"/>
</dbReference>
<accession>A0AAE3KK67</accession>
<evidence type="ECO:0000256" key="1">
    <source>
        <dbReference type="SAM" id="MobiDB-lite"/>
    </source>
</evidence>
<reference evidence="2" key="1">
    <citation type="submission" date="2022-06" db="EMBL/GenBank/DDBJ databases">
        <title>Genomic Encyclopedia of Archaeal and Bacterial Type Strains, Phase II (KMG-II): from individual species to whole genera.</title>
        <authorList>
            <person name="Goeker M."/>
        </authorList>
    </citation>
    <scope>NUCLEOTIDE SEQUENCE</scope>
    <source>
        <strain evidence="2">DSM 43935</strain>
    </source>
</reference>
<evidence type="ECO:0000313" key="3">
    <source>
        <dbReference type="Proteomes" id="UP001206128"/>
    </source>
</evidence>
<proteinExistence type="predicted"/>
<sequence>MSPLWTFCVAAGALVVGIAIGLLWTCRDVHGEHSAYAPECSVAAVLARVRADVVHFGQSDTGAAEGEPVTEPLYRVSVRLTAGRGQLDPAVFQPCAPLGRPARQRTAPGRPTWERPVHQRRPRHALVSAAAEHPLDHGGGPTGRHALVVTG</sequence>
<protein>
    <submittedName>
        <fullName evidence="2">Uncharacterized protein</fullName>
    </submittedName>
</protein>
<organism evidence="2 3">
    <name type="scientific">Goodfellowiella coeruleoviolacea</name>
    <dbReference type="NCBI Taxonomy" id="334858"/>
    <lineage>
        <taxon>Bacteria</taxon>
        <taxon>Bacillati</taxon>
        <taxon>Actinomycetota</taxon>
        <taxon>Actinomycetes</taxon>
        <taxon>Pseudonocardiales</taxon>
        <taxon>Pseudonocardiaceae</taxon>
        <taxon>Goodfellowiella</taxon>
    </lineage>
</organism>
<dbReference type="EMBL" id="JAMTCK010000021">
    <property type="protein sequence ID" value="MCP2169852.1"/>
    <property type="molecule type" value="Genomic_DNA"/>
</dbReference>
<keyword evidence="3" id="KW-1185">Reference proteome</keyword>
<evidence type="ECO:0000313" key="2">
    <source>
        <dbReference type="EMBL" id="MCP2169852.1"/>
    </source>
</evidence>
<comment type="caution">
    <text evidence="2">The sequence shown here is derived from an EMBL/GenBank/DDBJ whole genome shotgun (WGS) entry which is preliminary data.</text>
</comment>
<dbReference type="Proteomes" id="UP001206128">
    <property type="component" value="Unassembled WGS sequence"/>
</dbReference>
<name>A0AAE3KK67_9PSEU</name>
<gene>
    <name evidence="2" type="ORF">LX83_006738</name>
</gene>